<evidence type="ECO:0000313" key="2">
    <source>
        <dbReference type="EMBL" id="VFD55793.1"/>
    </source>
</evidence>
<reference evidence="2 3" key="1">
    <citation type="submission" date="2019-02" db="EMBL/GenBank/DDBJ databases">
        <authorList>
            <consortium name="Pathogen Informatics"/>
        </authorList>
    </citation>
    <scope>NUCLEOTIDE SEQUENCE [LARGE SCALE GENOMIC DNA]</scope>
    <source>
        <strain evidence="2 3">078GUE027</strain>
    </source>
</reference>
<protein>
    <submittedName>
        <fullName evidence="2">Type III restriction protein res subunit</fullName>
    </submittedName>
</protein>
<dbReference type="RefSeq" id="WP_131733099.1">
    <property type="nucleotide sequence ID" value="NZ_CAADAT010000026.1"/>
</dbReference>
<proteinExistence type="predicted"/>
<comment type="caution">
    <text evidence="2">The sequence shown here is derived from an EMBL/GenBank/DDBJ whole genome shotgun (WGS) entry which is preliminary data.</text>
</comment>
<dbReference type="Proteomes" id="UP000346772">
    <property type="component" value="Unassembled WGS sequence"/>
</dbReference>
<dbReference type="Pfam" id="PF04313">
    <property type="entry name" value="HSDR_N"/>
    <property type="match status" value="1"/>
</dbReference>
<feature type="domain" description="Restriction endonuclease type I HsdR N-terminal" evidence="1">
    <location>
        <begin position="12"/>
        <end position="172"/>
    </location>
</feature>
<dbReference type="EMBL" id="CAADAT010000026">
    <property type="protein sequence ID" value="VFD55793.1"/>
    <property type="molecule type" value="Genomic_DNA"/>
</dbReference>
<organism evidence="2 3">
    <name type="scientific">Clostridioides difficile</name>
    <name type="common">Peptoclostridium difficile</name>
    <dbReference type="NCBI Taxonomy" id="1496"/>
    <lineage>
        <taxon>Bacteria</taxon>
        <taxon>Bacillati</taxon>
        <taxon>Bacillota</taxon>
        <taxon>Clostridia</taxon>
        <taxon>Peptostreptococcales</taxon>
        <taxon>Peptostreptococcaceae</taxon>
        <taxon>Clostridioides</taxon>
    </lineage>
</organism>
<dbReference type="InterPro" id="IPR007409">
    <property type="entry name" value="Restrct_endonuc_type1_HsdR_N"/>
</dbReference>
<dbReference type="GO" id="GO:0005524">
    <property type="term" value="F:ATP binding"/>
    <property type="evidence" value="ECO:0007669"/>
    <property type="project" value="UniProtKB-KW"/>
</dbReference>
<evidence type="ECO:0000259" key="1">
    <source>
        <dbReference type="Pfam" id="PF04313"/>
    </source>
</evidence>
<dbReference type="GO" id="GO:0009035">
    <property type="term" value="F:type I site-specific deoxyribonuclease activity"/>
    <property type="evidence" value="ECO:0007669"/>
    <property type="project" value="UniProtKB-EC"/>
</dbReference>
<evidence type="ECO:0000313" key="3">
    <source>
        <dbReference type="Proteomes" id="UP000346772"/>
    </source>
</evidence>
<gene>
    <name evidence="2" type="ORF">SAMEA1710456_03337</name>
</gene>
<sequence length="189" mass="22441">MSDFDVKEKRFEEDIEDYLTHHGGYTKGDPKKFNRESGLEEDTFVEFIKTSQPKKWERYVKIYAENSEKQIIERFKREVKTTNLLNVMRHGFMDRGIKFYPIFWKPETSLNETTQMQYDANILHCTRQLHYSVHNENSIDIVLFANGIPVVSMELKCQFTGQDTTNAINQYKFDWCGIKKVDILFSRIS</sequence>
<dbReference type="AlphaFoldDB" id="A0AAX3H3Q5"/>
<name>A0AAX3H3Q5_CLODI</name>
<dbReference type="GO" id="GO:0009307">
    <property type="term" value="P:DNA restriction-modification system"/>
    <property type="evidence" value="ECO:0007669"/>
    <property type="project" value="UniProtKB-KW"/>
</dbReference>
<dbReference type="GO" id="GO:0003677">
    <property type="term" value="F:DNA binding"/>
    <property type="evidence" value="ECO:0007669"/>
    <property type="project" value="UniProtKB-KW"/>
</dbReference>
<dbReference type="Gene3D" id="3.90.1570.50">
    <property type="match status" value="1"/>
</dbReference>
<accession>A0AAX3H3Q5</accession>